<proteinExistence type="inferred from homology"/>
<dbReference type="Pfam" id="PF00528">
    <property type="entry name" value="BPD_transp_1"/>
    <property type="match status" value="1"/>
</dbReference>
<protein>
    <submittedName>
        <fullName evidence="10">Glycerol-3-phosphate ABC transporter permease</fullName>
    </submittedName>
</protein>
<dbReference type="InterPro" id="IPR000515">
    <property type="entry name" value="MetI-like"/>
</dbReference>
<evidence type="ECO:0000256" key="6">
    <source>
        <dbReference type="ARBA" id="ARBA00023136"/>
    </source>
</evidence>
<evidence type="ECO:0000256" key="3">
    <source>
        <dbReference type="ARBA" id="ARBA00022475"/>
    </source>
</evidence>
<feature type="region of interest" description="Disordered" evidence="8">
    <location>
        <begin position="1"/>
        <end position="25"/>
    </location>
</feature>
<keyword evidence="11" id="KW-1185">Reference proteome</keyword>
<feature type="transmembrane region" description="Helical" evidence="7">
    <location>
        <begin position="290"/>
        <end position="309"/>
    </location>
</feature>
<reference evidence="10" key="1">
    <citation type="journal article" date="2014" name="Int. J. Syst. Evol. Microbiol.">
        <title>Complete genome sequence of Corynebacterium casei LMG S-19264T (=DSM 44701T), isolated from a smear-ripened cheese.</title>
        <authorList>
            <consortium name="US DOE Joint Genome Institute (JGI-PGF)"/>
            <person name="Walter F."/>
            <person name="Albersmeier A."/>
            <person name="Kalinowski J."/>
            <person name="Ruckert C."/>
        </authorList>
    </citation>
    <scope>NUCLEOTIDE SEQUENCE</scope>
    <source>
        <strain evidence="10">JCM 5069</strain>
    </source>
</reference>
<dbReference type="Gene3D" id="1.10.3720.10">
    <property type="entry name" value="MetI-like"/>
    <property type="match status" value="1"/>
</dbReference>
<comment type="similarity">
    <text evidence="7">Belongs to the binding-protein-dependent transport system permease family.</text>
</comment>
<feature type="transmembrane region" description="Helical" evidence="7">
    <location>
        <begin position="96"/>
        <end position="121"/>
    </location>
</feature>
<organism evidence="10 11">
    <name type="scientific">Streptomyces sulfonofaciens</name>
    <dbReference type="NCBI Taxonomy" id="68272"/>
    <lineage>
        <taxon>Bacteria</taxon>
        <taxon>Bacillati</taxon>
        <taxon>Actinomycetota</taxon>
        <taxon>Actinomycetes</taxon>
        <taxon>Kitasatosporales</taxon>
        <taxon>Streptomycetaceae</taxon>
        <taxon>Streptomyces</taxon>
    </lineage>
</organism>
<dbReference type="InterPro" id="IPR051393">
    <property type="entry name" value="ABC_transporter_permease"/>
</dbReference>
<evidence type="ECO:0000256" key="8">
    <source>
        <dbReference type="SAM" id="MobiDB-lite"/>
    </source>
</evidence>
<comment type="subcellular location">
    <subcellularLocation>
        <location evidence="1 7">Cell membrane</location>
        <topology evidence="1 7">Multi-pass membrane protein</topology>
    </subcellularLocation>
</comment>
<evidence type="ECO:0000259" key="9">
    <source>
        <dbReference type="PROSITE" id="PS50928"/>
    </source>
</evidence>
<dbReference type="InterPro" id="IPR035906">
    <property type="entry name" value="MetI-like_sf"/>
</dbReference>
<feature type="transmembrane region" description="Helical" evidence="7">
    <location>
        <begin position="35"/>
        <end position="55"/>
    </location>
</feature>
<evidence type="ECO:0000256" key="7">
    <source>
        <dbReference type="RuleBase" id="RU363032"/>
    </source>
</evidence>
<sequence>MTTDVQQDGTAAAPPGRAAPGEAGRRLRARRRRDYLLFAAFAAPNFFFLLVFAYWPVVYNAYLSLTDWDMVSSSWHMIGLDNYASLFDDPDFRGSLWTTVLFVVGVVAGGLVLGLATALLLNQRLRGRDVVRTLTFAPYVLSGAAVGTLWLFLFDPNYGLVRPLLAPLGMAAPAMMTDSKWALFGLVLVYLWKNTGFVAVVYLAGLQGLPRDVFEAAALDGAGAWTRLRRIILPLLSPVTFFLLVTCTISTFQAFDVIAMMTQGGPGTSTSILSWFIYDQGFRTFDAGRASAAAMIMFVVLLLITGFQARFLERKVHYQ</sequence>
<gene>
    <name evidence="10" type="ORF">GCM10018793_32370</name>
</gene>
<dbReference type="CDD" id="cd06261">
    <property type="entry name" value="TM_PBP2"/>
    <property type="match status" value="1"/>
</dbReference>
<evidence type="ECO:0000313" key="10">
    <source>
        <dbReference type="EMBL" id="GHH79482.1"/>
    </source>
</evidence>
<keyword evidence="4 7" id="KW-0812">Transmembrane</keyword>
<keyword evidence="2 7" id="KW-0813">Transport</keyword>
<dbReference type="Proteomes" id="UP000603708">
    <property type="component" value="Unassembled WGS sequence"/>
</dbReference>
<dbReference type="PROSITE" id="PS50928">
    <property type="entry name" value="ABC_TM1"/>
    <property type="match status" value="1"/>
</dbReference>
<dbReference type="PANTHER" id="PTHR30193:SF37">
    <property type="entry name" value="INNER MEMBRANE ABC TRANSPORTER PERMEASE PROTEIN YCJO"/>
    <property type="match status" value="1"/>
</dbReference>
<dbReference type="GO" id="GO:0005886">
    <property type="term" value="C:plasma membrane"/>
    <property type="evidence" value="ECO:0007669"/>
    <property type="project" value="UniProtKB-SubCell"/>
</dbReference>
<dbReference type="SUPFAM" id="SSF161098">
    <property type="entry name" value="MetI-like"/>
    <property type="match status" value="1"/>
</dbReference>
<reference evidence="10" key="2">
    <citation type="submission" date="2020-09" db="EMBL/GenBank/DDBJ databases">
        <authorList>
            <person name="Sun Q."/>
            <person name="Ohkuma M."/>
        </authorList>
    </citation>
    <scope>NUCLEOTIDE SEQUENCE</scope>
    <source>
        <strain evidence="10">JCM 5069</strain>
    </source>
</reference>
<accession>A0A919L0F9</accession>
<feature type="transmembrane region" description="Helical" evidence="7">
    <location>
        <begin position="133"/>
        <end position="153"/>
    </location>
</feature>
<comment type="caution">
    <text evidence="10">The sequence shown here is derived from an EMBL/GenBank/DDBJ whole genome shotgun (WGS) entry which is preliminary data.</text>
</comment>
<keyword evidence="6 7" id="KW-0472">Membrane</keyword>
<evidence type="ECO:0000256" key="5">
    <source>
        <dbReference type="ARBA" id="ARBA00022989"/>
    </source>
</evidence>
<dbReference type="AlphaFoldDB" id="A0A919L0F9"/>
<evidence type="ECO:0000256" key="1">
    <source>
        <dbReference type="ARBA" id="ARBA00004651"/>
    </source>
</evidence>
<feature type="domain" description="ABC transmembrane type-1" evidence="9">
    <location>
        <begin position="96"/>
        <end position="308"/>
    </location>
</feature>
<feature type="transmembrane region" description="Helical" evidence="7">
    <location>
        <begin position="231"/>
        <end position="252"/>
    </location>
</feature>
<dbReference type="PANTHER" id="PTHR30193">
    <property type="entry name" value="ABC TRANSPORTER PERMEASE PROTEIN"/>
    <property type="match status" value="1"/>
</dbReference>
<dbReference type="GO" id="GO:0055085">
    <property type="term" value="P:transmembrane transport"/>
    <property type="evidence" value="ECO:0007669"/>
    <property type="project" value="InterPro"/>
</dbReference>
<dbReference type="EMBL" id="BNCD01000008">
    <property type="protein sequence ID" value="GHH79482.1"/>
    <property type="molecule type" value="Genomic_DNA"/>
</dbReference>
<evidence type="ECO:0000256" key="2">
    <source>
        <dbReference type="ARBA" id="ARBA00022448"/>
    </source>
</evidence>
<evidence type="ECO:0000256" key="4">
    <source>
        <dbReference type="ARBA" id="ARBA00022692"/>
    </source>
</evidence>
<evidence type="ECO:0000313" key="11">
    <source>
        <dbReference type="Proteomes" id="UP000603708"/>
    </source>
</evidence>
<feature type="compositionally biased region" description="Low complexity" evidence="8">
    <location>
        <begin position="11"/>
        <end position="22"/>
    </location>
</feature>
<dbReference type="RefSeq" id="WP_229924671.1">
    <property type="nucleotide sequence ID" value="NZ_BNCD01000008.1"/>
</dbReference>
<name>A0A919L0F9_9ACTN</name>
<keyword evidence="5 7" id="KW-1133">Transmembrane helix</keyword>
<keyword evidence="3" id="KW-1003">Cell membrane</keyword>
<feature type="transmembrane region" description="Helical" evidence="7">
    <location>
        <begin position="181"/>
        <end position="204"/>
    </location>
</feature>